<evidence type="ECO:0000259" key="10">
    <source>
        <dbReference type="Pfam" id="PF00591"/>
    </source>
</evidence>
<keyword evidence="9" id="KW-0479">Metal-binding</keyword>
<feature type="binding site" evidence="9">
    <location>
        <position position="227"/>
    </location>
    <ligand>
        <name>Mg(2+)</name>
        <dbReference type="ChEBI" id="CHEBI:18420"/>
        <label>2</label>
    </ligand>
</feature>
<comment type="similarity">
    <text evidence="8">In the C-terminal section; belongs to the anthranilate phosphoribosyltransferase family.</text>
</comment>
<dbReference type="Pfam" id="PF00591">
    <property type="entry name" value="Glycos_transf_3"/>
    <property type="match status" value="1"/>
</dbReference>
<dbReference type="InterPro" id="IPR036320">
    <property type="entry name" value="Glycosyl_Trfase_fam3_N_dom_sf"/>
</dbReference>
<evidence type="ECO:0000313" key="12">
    <source>
        <dbReference type="EMBL" id="PCI76815.1"/>
    </source>
</evidence>
<keyword evidence="5 9" id="KW-0822">Tryptophan biosynthesis</keyword>
<dbReference type="FunFam" id="3.40.1030.10:FF:000002">
    <property type="entry name" value="Anthranilate phosphoribosyltransferase"/>
    <property type="match status" value="1"/>
</dbReference>
<evidence type="ECO:0000256" key="2">
    <source>
        <dbReference type="ARBA" id="ARBA00022605"/>
    </source>
</evidence>
<feature type="binding site" evidence="9">
    <location>
        <begin position="110"/>
        <end position="118"/>
    </location>
    <ligand>
        <name>5-phospho-alpha-D-ribose 1-diphosphate</name>
        <dbReference type="ChEBI" id="CHEBI:58017"/>
    </ligand>
</feature>
<protein>
    <recommendedName>
        <fullName evidence="9">Anthranilate phosphoribosyltransferase</fullName>
        <ecNumber evidence="9">2.4.2.18</ecNumber>
    </recommendedName>
</protein>
<dbReference type="GO" id="GO:0004048">
    <property type="term" value="F:anthranilate phosphoribosyltransferase activity"/>
    <property type="evidence" value="ECO:0007669"/>
    <property type="project" value="UniProtKB-UniRule"/>
</dbReference>
<feature type="binding site" evidence="9">
    <location>
        <position position="228"/>
    </location>
    <ligand>
        <name>Mg(2+)</name>
        <dbReference type="ChEBI" id="CHEBI:18420"/>
        <label>1</label>
    </ligand>
</feature>
<evidence type="ECO:0000259" key="11">
    <source>
        <dbReference type="Pfam" id="PF02885"/>
    </source>
</evidence>
<feature type="binding site" evidence="9">
    <location>
        <position position="94"/>
    </location>
    <ligand>
        <name>Mg(2+)</name>
        <dbReference type="ChEBI" id="CHEBI:18420"/>
        <label>1</label>
    </ligand>
</feature>
<dbReference type="GO" id="GO:0000162">
    <property type="term" value="P:L-tryptophan biosynthetic process"/>
    <property type="evidence" value="ECO:0007669"/>
    <property type="project" value="UniProtKB-UniRule"/>
</dbReference>
<comment type="function">
    <text evidence="9">Catalyzes the transfer of the phosphoribosyl group of 5-phosphorylribose-1-pyrophosphate (PRPP) to anthranilate to yield N-(5'-phosphoribosyl)-anthranilate (PRA).</text>
</comment>
<keyword evidence="9" id="KW-0460">Magnesium</keyword>
<dbReference type="SUPFAM" id="SSF47648">
    <property type="entry name" value="Nucleoside phosphorylase/phosphoribosyltransferase N-terminal domain"/>
    <property type="match status" value="1"/>
</dbReference>
<evidence type="ECO:0000256" key="5">
    <source>
        <dbReference type="ARBA" id="ARBA00022822"/>
    </source>
</evidence>
<feature type="binding site" evidence="9">
    <location>
        <begin position="92"/>
        <end position="95"/>
    </location>
    <ligand>
        <name>5-phospho-alpha-D-ribose 1-diphosphate</name>
        <dbReference type="ChEBI" id="CHEBI:58017"/>
    </ligand>
</feature>
<dbReference type="PANTHER" id="PTHR43285">
    <property type="entry name" value="ANTHRANILATE PHOSPHORIBOSYLTRANSFERASE"/>
    <property type="match status" value="1"/>
</dbReference>
<feature type="binding site" evidence="9">
    <location>
        <position position="113"/>
    </location>
    <ligand>
        <name>anthranilate</name>
        <dbReference type="ChEBI" id="CHEBI:16567"/>
        <label>1</label>
    </ligand>
</feature>
<feature type="domain" description="Glycosyl transferase family 3 N-terminal" evidence="11">
    <location>
        <begin position="5"/>
        <end position="66"/>
    </location>
</feature>
<evidence type="ECO:0000256" key="4">
    <source>
        <dbReference type="ARBA" id="ARBA00022679"/>
    </source>
</evidence>
<evidence type="ECO:0000256" key="7">
    <source>
        <dbReference type="ARBA" id="ARBA00052328"/>
    </source>
</evidence>
<feature type="binding site" evidence="9">
    <location>
        <position position="168"/>
    </location>
    <ligand>
        <name>anthranilate</name>
        <dbReference type="ChEBI" id="CHEBI:16567"/>
        <label>2</label>
    </ligand>
</feature>
<dbReference type="UniPathway" id="UPA00035">
    <property type="reaction ID" value="UER00041"/>
</dbReference>
<comment type="cofactor">
    <cofactor evidence="9">
        <name>Mg(2+)</name>
        <dbReference type="ChEBI" id="CHEBI:18420"/>
    </cofactor>
    <text evidence="9">Binds 2 magnesium ions per monomer.</text>
</comment>
<evidence type="ECO:0000313" key="13">
    <source>
        <dbReference type="Proteomes" id="UP000218767"/>
    </source>
</evidence>
<comment type="similarity">
    <text evidence="9">Belongs to the anthranilate phosphoribosyltransferase family.</text>
</comment>
<dbReference type="NCBIfam" id="TIGR01245">
    <property type="entry name" value="trpD"/>
    <property type="match status" value="1"/>
</dbReference>
<evidence type="ECO:0000256" key="9">
    <source>
        <dbReference type="HAMAP-Rule" id="MF_00211"/>
    </source>
</evidence>
<evidence type="ECO:0000256" key="6">
    <source>
        <dbReference type="ARBA" id="ARBA00023141"/>
    </source>
</evidence>
<name>A0A2A4X442_9GAMM</name>
<reference evidence="13" key="1">
    <citation type="submission" date="2017-08" db="EMBL/GenBank/DDBJ databases">
        <title>A dynamic microbial community with high functional redundancy inhabits the cold, oxic subseafloor aquifer.</title>
        <authorList>
            <person name="Tully B.J."/>
            <person name="Wheat C.G."/>
            <person name="Glazer B.T."/>
            <person name="Huber J.A."/>
        </authorList>
    </citation>
    <scope>NUCLEOTIDE SEQUENCE [LARGE SCALE GENOMIC DNA]</scope>
</reference>
<dbReference type="Gene3D" id="1.20.970.10">
    <property type="entry name" value="Transferase, Pyrimidine Nucleoside Phosphorylase, Chain C"/>
    <property type="match status" value="1"/>
</dbReference>
<evidence type="ECO:0000256" key="8">
    <source>
        <dbReference type="ARBA" id="ARBA00061188"/>
    </source>
</evidence>
<accession>A0A2A4X442</accession>
<dbReference type="HAMAP" id="MF_00211">
    <property type="entry name" value="TrpD"/>
    <property type="match status" value="1"/>
</dbReference>
<dbReference type="EMBL" id="NVUL01000052">
    <property type="protein sequence ID" value="PCI76815.1"/>
    <property type="molecule type" value="Genomic_DNA"/>
</dbReference>
<keyword evidence="4 9" id="KW-0808">Transferase</keyword>
<feature type="domain" description="Glycosyl transferase family 3" evidence="10">
    <location>
        <begin position="75"/>
        <end position="327"/>
    </location>
</feature>
<comment type="caution">
    <text evidence="12">The sequence shown here is derived from an EMBL/GenBank/DDBJ whole genome shotgun (WGS) entry which is preliminary data.</text>
</comment>
<evidence type="ECO:0000256" key="3">
    <source>
        <dbReference type="ARBA" id="ARBA00022676"/>
    </source>
</evidence>
<feature type="binding site" evidence="9">
    <location>
        <position position="122"/>
    </location>
    <ligand>
        <name>5-phospho-alpha-D-ribose 1-diphosphate</name>
        <dbReference type="ChEBI" id="CHEBI:58017"/>
    </ligand>
</feature>
<dbReference type="EC" id="2.4.2.18" evidence="9"/>
<keyword evidence="3 9" id="KW-0328">Glycosyltransferase</keyword>
<dbReference type="GO" id="GO:0000287">
    <property type="term" value="F:magnesium ion binding"/>
    <property type="evidence" value="ECO:0007669"/>
    <property type="project" value="UniProtKB-UniRule"/>
</dbReference>
<feature type="binding site" evidence="9">
    <location>
        <begin position="85"/>
        <end position="86"/>
    </location>
    <ligand>
        <name>5-phospho-alpha-D-ribose 1-diphosphate</name>
        <dbReference type="ChEBI" id="CHEBI:58017"/>
    </ligand>
</feature>
<dbReference type="GO" id="GO:0005829">
    <property type="term" value="C:cytosol"/>
    <property type="evidence" value="ECO:0007669"/>
    <property type="project" value="TreeGrafter"/>
</dbReference>
<feature type="binding site" evidence="9">
    <location>
        <position position="82"/>
    </location>
    <ligand>
        <name>anthranilate</name>
        <dbReference type="ChEBI" id="CHEBI:16567"/>
        <label>1</label>
    </ligand>
</feature>
<dbReference type="InterPro" id="IPR017459">
    <property type="entry name" value="Glycosyl_Trfase_fam3_N_dom"/>
</dbReference>
<evidence type="ECO:0000256" key="1">
    <source>
        <dbReference type="ARBA" id="ARBA00004907"/>
    </source>
</evidence>
<feature type="binding site" evidence="9">
    <location>
        <position position="228"/>
    </location>
    <ligand>
        <name>Mg(2+)</name>
        <dbReference type="ChEBI" id="CHEBI:18420"/>
        <label>2</label>
    </ligand>
</feature>
<comment type="caution">
    <text evidence="9">Lacks conserved residue(s) required for the propagation of feature annotation.</text>
</comment>
<dbReference type="Gene3D" id="3.40.1030.10">
    <property type="entry name" value="Nucleoside phosphorylase/phosphoribosyltransferase catalytic domain"/>
    <property type="match status" value="1"/>
</dbReference>
<comment type="subunit">
    <text evidence="9">Homodimer.</text>
</comment>
<dbReference type="InterPro" id="IPR000312">
    <property type="entry name" value="Glycosyl_Trfase_fam3"/>
</dbReference>
<keyword evidence="6 9" id="KW-0057">Aromatic amino acid biosynthesis</keyword>
<keyword evidence="2 9" id="KW-0028">Amino-acid biosynthesis</keyword>
<proteinExistence type="inferred from homology"/>
<comment type="catalytic activity">
    <reaction evidence="7 9">
        <text>N-(5-phospho-beta-D-ribosyl)anthranilate + diphosphate = 5-phospho-alpha-D-ribose 1-diphosphate + anthranilate</text>
        <dbReference type="Rhea" id="RHEA:11768"/>
        <dbReference type="ChEBI" id="CHEBI:16567"/>
        <dbReference type="ChEBI" id="CHEBI:18277"/>
        <dbReference type="ChEBI" id="CHEBI:33019"/>
        <dbReference type="ChEBI" id="CHEBI:58017"/>
        <dbReference type="EC" id="2.4.2.18"/>
    </reaction>
</comment>
<sequence>MDIRAAIKAVTSGVDLDRDQMISVMRELMSGKSTDAQNAAFLVGLQMKGVKASEILGGATVMRELATKVQLADHPHLVDTCGTGGSGSNKFNVSTASAIVAACAGAKVAKHGNRGATSKSGSADVLEAAGVNLALGAEDVAATIEQVGIGFMFAPAHHSAMKHVITARKEIGVRTVFNLLGPLTNPAGAPNQIIGVFDAAWIPSLLEVLKELGSSHVLIVAAEDGLDEISIAATSTVGELRDGKISLYTVEPADFGIQCYADYSMLQIDSAEESLAMLKDALGNRNQAAADIVALNAGAAIYAANLTDDLSAGVAKAQSILQSGEALEKLERLAEFTQSLKK</sequence>
<dbReference type="InterPro" id="IPR005940">
    <property type="entry name" value="Anthranilate_Pribosyl_Tfrase"/>
</dbReference>
<comment type="pathway">
    <text evidence="1 9">Amino-acid biosynthesis; L-tryptophan biosynthesis; L-tryptophan from chorismate: step 2/5.</text>
</comment>
<organism evidence="12 13">
    <name type="scientific">SAR86 cluster bacterium</name>
    <dbReference type="NCBI Taxonomy" id="2030880"/>
    <lineage>
        <taxon>Bacteria</taxon>
        <taxon>Pseudomonadati</taxon>
        <taxon>Pseudomonadota</taxon>
        <taxon>Gammaproteobacteria</taxon>
        <taxon>SAR86 cluster</taxon>
    </lineage>
</organism>
<dbReference type="PANTHER" id="PTHR43285:SF2">
    <property type="entry name" value="ANTHRANILATE PHOSPHORIBOSYLTRANSFERASE"/>
    <property type="match status" value="1"/>
</dbReference>
<dbReference type="AlphaFoldDB" id="A0A2A4X442"/>
<dbReference type="InterPro" id="IPR035902">
    <property type="entry name" value="Nuc_phospho_transferase"/>
</dbReference>
<gene>
    <name evidence="9 12" type="primary">trpD</name>
    <name evidence="12" type="ORF">COB20_09675</name>
</gene>
<feature type="binding site" evidence="9">
    <location>
        <position position="82"/>
    </location>
    <ligand>
        <name>5-phospho-alpha-D-ribose 1-diphosphate</name>
        <dbReference type="ChEBI" id="CHEBI:58017"/>
    </ligand>
</feature>
<dbReference type="Pfam" id="PF02885">
    <property type="entry name" value="Glycos_trans_3N"/>
    <property type="match status" value="1"/>
</dbReference>
<dbReference type="Proteomes" id="UP000218767">
    <property type="component" value="Unassembled WGS sequence"/>
</dbReference>
<dbReference type="SUPFAM" id="SSF52418">
    <property type="entry name" value="Nucleoside phosphorylase/phosphoribosyltransferase catalytic domain"/>
    <property type="match status" value="1"/>
</dbReference>